<dbReference type="InterPro" id="IPR036388">
    <property type="entry name" value="WH-like_DNA-bd_sf"/>
</dbReference>
<organism evidence="5 6">
    <name type="scientific">Flexivirga aerilata</name>
    <dbReference type="NCBI Taxonomy" id="1656889"/>
    <lineage>
        <taxon>Bacteria</taxon>
        <taxon>Bacillati</taxon>
        <taxon>Actinomycetota</taxon>
        <taxon>Actinomycetes</taxon>
        <taxon>Micrococcales</taxon>
        <taxon>Dermacoccaceae</taxon>
        <taxon>Flexivirga</taxon>
    </lineage>
</organism>
<dbReference type="InterPro" id="IPR036390">
    <property type="entry name" value="WH_DNA-bd_sf"/>
</dbReference>
<keyword evidence="1" id="KW-0805">Transcription regulation</keyword>
<protein>
    <submittedName>
        <fullName evidence="5">Helix-turn-helix transcriptional regulator</fullName>
    </submittedName>
</protein>
<gene>
    <name evidence="5" type="ORF">HJ588_03720</name>
</gene>
<dbReference type="AlphaFoldDB" id="A0A849ABW0"/>
<sequence length="106" mass="11961">MSDGCQVRGVFARMGERWSLLICRELNGRAMRFSELRTALPGVSSKVLSSALQRLEEDRLVRRDVTCSRPPRVRYALTPAGESLYQQVTAMAEWIKIYGTLIGPET</sequence>
<feature type="domain" description="HTH hxlR-type" evidence="4">
    <location>
        <begin position="5"/>
        <end position="103"/>
    </location>
</feature>
<dbReference type="SUPFAM" id="SSF46785">
    <property type="entry name" value="Winged helix' DNA-binding domain"/>
    <property type="match status" value="1"/>
</dbReference>
<keyword evidence="2" id="KW-0238">DNA-binding</keyword>
<evidence type="ECO:0000313" key="6">
    <source>
        <dbReference type="Proteomes" id="UP000557772"/>
    </source>
</evidence>
<evidence type="ECO:0000256" key="2">
    <source>
        <dbReference type="ARBA" id="ARBA00023125"/>
    </source>
</evidence>
<keyword evidence="3" id="KW-0804">Transcription</keyword>
<evidence type="ECO:0000259" key="4">
    <source>
        <dbReference type="PROSITE" id="PS51118"/>
    </source>
</evidence>
<reference evidence="5 6" key="1">
    <citation type="submission" date="2020-05" db="EMBL/GenBank/DDBJ databases">
        <title>Flexivirga sp. ID2601S isolated from air conditioner.</title>
        <authorList>
            <person name="Kim D.H."/>
        </authorList>
    </citation>
    <scope>NUCLEOTIDE SEQUENCE [LARGE SCALE GENOMIC DNA]</scope>
    <source>
        <strain evidence="5 6">ID2601S</strain>
    </source>
</reference>
<dbReference type="Proteomes" id="UP000557772">
    <property type="component" value="Unassembled WGS sequence"/>
</dbReference>
<dbReference type="PANTHER" id="PTHR33204">
    <property type="entry name" value="TRANSCRIPTIONAL REGULATOR, MARR FAMILY"/>
    <property type="match status" value="1"/>
</dbReference>
<dbReference type="PANTHER" id="PTHR33204:SF18">
    <property type="entry name" value="TRANSCRIPTIONAL REGULATORY PROTEIN"/>
    <property type="match status" value="1"/>
</dbReference>
<dbReference type="PROSITE" id="PS51118">
    <property type="entry name" value="HTH_HXLR"/>
    <property type="match status" value="1"/>
</dbReference>
<keyword evidence="6" id="KW-1185">Reference proteome</keyword>
<name>A0A849ABW0_9MICO</name>
<accession>A0A849ABW0</accession>
<evidence type="ECO:0000313" key="5">
    <source>
        <dbReference type="EMBL" id="NNG38384.1"/>
    </source>
</evidence>
<dbReference type="Gene3D" id="1.10.10.10">
    <property type="entry name" value="Winged helix-like DNA-binding domain superfamily/Winged helix DNA-binding domain"/>
    <property type="match status" value="1"/>
</dbReference>
<dbReference type="Pfam" id="PF01638">
    <property type="entry name" value="HxlR"/>
    <property type="match status" value="1"/>
</dbReference>
<comment type="caution">
    <text evidence="5">The sequence shown here is derived from an EMBL/GenBank/DDBJ whole genome shotgun (WGS) entry which is preliminary data.</text>
</comment>
<evidence type="ECO:0000256" key="1">
    <source>
        <dbReference type="ARBA" id="ARBA00023015"/>
    </source>
</evidence>
<dbReference type="EMBL" id="JABENB010000001">
    <property type="protein sequence ID" value="NNG38384.1"/>
    <property type="molecule type" value="Genomic_DNA"/>
</dbReference>
<proteinExistence type="predicted"/>
<evidence type="ECO:0000256" key="3">
    <source>
        <dbReference type="ARBA" id="ARBA00023163"/>
    </source>
</evidence>
<dbReference type="GO" id="GO:0003677">
    <property type="term" value="F:DNA binding"/>
    <property type="evidence" value="ECO:0007669"/>
    <property type="project" value="UniProtKB-KW"/>
</dbReference>
<dbReference type="InterPro" id="IPR002577">
    <property type="entry name" value="HTH_HxlR"/>
</dbReference>